<keyword evidence="1" id="KW-0732">Signal</keyword>
<proteinExistence type="predicted"/>
<dbReference type="PANTHER" id="PTHR43649:SF17">
    <property type="entry name" value="ABC TRANSPORTER SOLUTE BINDING PROTEIN-SUGAR TRANSPORT"/>
    <property type="match status" value="1"/>
</dbReference>
<name>A0ABS6WGT9_9BIFI</name>
<dbReference type="Proteomes" id="UP000700815">
    <property type="component" value="Unassembled WGS sequence"/>
</dbReference>
<dbReference type="PROSITE" id="PS51257">
    <property type="entry name" value="PROKAR_LIPOPROTEIN"/>
    <property type="match status" value="1"/>
</dbReference>
<feature type="signal peptide" evidence="1">
    <location>
        <begin position="1"/>
        <end position="25"/>
    </location>
</feature>
<accession>A0ABS6WGT9</accession>
<keyword evidence="3" id="KW-1185">Reference proteome</keyword>
<dbReference type="PANTHER" id="PTHR43649">
    <property type="entry name" value="ARABINOSE-BINDING PROTEIN-RELATED"/>
    <property type="match status" value="1"/>
</dbReference>
<comment type="caution">
    <text evidence="2">The sequence shown here is derived from an EMBL/GenBank/DDBJ whole genome shotgun (WGS) entry which is preliminary data.</text>
</comment>
<sequence>MGTRHTTPIIAAICALPLVLSGCGAGQDANTDANGKPILNVTVTKHSLTKPLKDMNWPKALEKACDCTVKWSEVSSDWDTKKQAILASKKVPDVAISAFGDNDMATYGSLFLDLSQELDSMPNVKAMFQTDPKAKAVAETTDGKIYSLPADLQDLPQPKSNRRMYVNKQWLDKLGLKVPTTWDELYDVLEAFKTQDPNGNGKADEIPMDFAPIGTSGLGDGTPVHLLGSTGLPLTGTVYTQGIFVEDGKVKNYYEDTRYKQLIEFLNRLWKAGLISDKAFTQDYSQFQSVARGNGDEATVGFTWGSTIEDRFGAQLKSQYVSIDQLEAEAGQSAKKVWYLKEDAQRYLPGKLSISAKVANKEAALKFADAFYDPDVSIQARFGDMGTDVEKIGDKQYKVLPPSDSSKDSSTWAWTESLKENAPCWLQGKIEPSEEYKLRLEEDAPLADSYANQDPIKDQWPLEIKMNTADLNSISLNNSTILNTAVSNFGKWVTKGGVDAEWDSYVQTLKQANIEQNTEIYQKYYDAWLAKQ</sequence>
<gene>
    <name evidence="2" type="ORF">KIH79_09520</name>
</gene>
<feature type="chain" id="PRO_5045757740" evidence="1">
    <location>
        <begin position="26"/>
        <end position="532"/>
    </location>
</feature>
<protein>
    <submittedName>
        <fullName evidence="2">Extracellular solute-binding protein</fullName>
    </submittedName>
</protein>
<dbReference type="RefSeq" id="WP_219059172.1">
    <property type="nucleotide sequence ID" value="NZ_JAHBBH010000029.1"/>
</dbReference>
<dbReference type="InterPro" id="IPR050490">
    <property type="entry name" value="Bact_solute-bd_prot1"/>
</dbReference>
<evidence type="ECO:0000313" key="3">
    <source>
        <dbReference type="Proteomes" id="UP000700815"/>
    </source>
</evidence>
<organism evidence="2 3">
    <name type="scientific">Bifidobacterium miconis</name>
    <dbReference type="NCBI Taxonomy" id="2834435"/>
    <lineage>
        <taxon>Bacteria</taxon>
        <taxon>Bacillati</taxon>
        <taxon>Actinomycetota</taxon>
        <taxon>Actinomycetes</taxon>
        <taxon>Bifidobacteriales</taxon>
        <taxon>Bifidobacteriaceae</taxon>
        <taxon>Bifidobacterium</taxon>
    </lineage>
</organism>
<dbReference type="EMBL" id="JAHBBH010000029">
    <property type="protein sequence ID" value="MBW3093152.1"/>
    <property type="molecule type" value="Genomic_DNA"/>
</dbReference>
<reference evidence="2 3" key="1">
    <citation type="submission" date="2021-05" db="EMBL/GenBank/DDBJ databases">
        <title>Phylogenetic classification of ten novel species belonging to the genus Bifidobacterium comprising B. colchicus sp. nov., B. abeli sp. nov., B. bicoloris sp. nov., B. guerezis sp. nov., B. rosaliae sp. nov., B. santillanensis sp. nov., B. argentati sp. nov., B. amazzoni sp. nov., B. pluviali sp. nov., and B. pinnaculum sp. nov.</title>
        <authorList>
            <person name="Lugli G.A."/>
            <person name="Ruiz Garcia L."/>
            <person name="Margolles A."/>
            <person name="Ventura M."/>
        </authorList>
    </citation>
    <scope>NUCLEOTIDE SEQUENCE [LARGE SCALE GENOMIC DNA]</scope>
    <source>
        <strain evidence="2 3">82T10</strain>
    </source>
</reference>
<evidence type="ECO:0000256" key="1">
    <source>
        <dbReference type="SAM" id="SignalP"/>
    </source>
</evidence>
<evidence type="ECO:0000313" key="2">
    <source>
        <dbReference type="EMBL" id="MBW3093152.1"/>
    </source>
</evidence>